<sequence length="9" mass="1326">HQHYHHRRR</sequence>
<name>A0ABQ8IRK6_DERPT</name>
<proteinExistence type="predicted"/>
<reference evidence="1 2" key="1">
    <citation type="journal article" date="2018" name="J. Allergy Clin. Immunol.">
        <title>High-quality assembly of Dermatophagoides pteronyssinus genome and transcriptome reveals a wide range of novel allergens.</title>
        <authorList>
            <person name="Liu X.Y."/>
            <person name="Yang K.Y."/>
            <person name="Wang M.Q."/>
            <person name="Kwok J.S."/>
            <person name="Zeng X."/>
            <person name="Yang Z."/>
            <person name="Xiao X.J."/>
            <person name="Lau C.P."/>
            <person name="Li Y."/>
            <person name="Huang Z.M."/>
            <person name="Ba J.G."/>
            <person name="Yim A.K."/>
            <person name="Ouyang C.Y."/>
            <person name="Ngai S.M."/>
            <person name="Chan T.F."/>
            <person name="Leung E.L."/>
            <person name="Liu L."/>
            <person name="Liu Z.G."/>
            <person name="Tsui S.K."/>
        </authorList>
    </citation>
    <scope>NUCLEOTIDE SEQUENCE [LARGE SCALE GENOMIC DNA]</scope>
    <source>
        <strain evidence="1">Derp</strain>
    </source>
</reference>
<protein>
    <submittedName>
        <fullName evidence="1">Uncharacterized protein</fullName>
    </submittedName>
</protein>
<feature type="non-terminal residue" evidence="1">
    <location>
        <position position="1"/>
    </location>
</feature>
<reference evidence="1 2" key="2">
    <citation type="journal article" date="2022" name="Mol. Biol. Evol.">
        <title>Comparative Genomics Reveals Insights into the Divergent Evolution of Astigmatic Mites and Household Pest Adaptations.</title>
        <authorList>
            <person name="Xiong Q."/>
            <person name="Wan A.T."/>
            <person name="Liu X."/>
            <person name="Fung C.S."/>
            <person name="Xiao X."/>
            <person name="Malainual N."/>
            <person name="Hou J."/>
            <person name="Wang L."/>
            <person name="Wang M."/>
            <person name="Yang K.Y."/>
            <person name="Cui Y."/>
            <person name="Leung E.L."/>
            <person name="Nong W."/>
            <person name="Shin S.K."/>
            <person name="Au S.W."/>
            <person name="Jeong K.Y."/>
            <person name="Chew F.T."/>
            <person name="Hui J.H."/>
            <person name="Leung T.F."/>
            <person name="Tungtrongchitr A."/>
            <person name="Zhong N."/>
            <person name="Liu Z."/>
            <person name="Tsui S.K."/>
        </authorList>
    </citation>
    <scope>NUCLEOTIDE SEQUENCE [LARGE SCALE GENOMIC DNA]</scope>
    <source>
        <strain evidence="1">Derp</strain>
    </source>
</reference>
<dbReference type="EMBL" id="NJHN03000128">
    <property type="protein sequence ID" value="KAH9412826.1"/>
    <property type="molecule type" value="Genomic_DNA"/>
</dbReference>
<keyword evidence="2" id="KW-1185">Reference proteome</keyword>
<evidence type="ECO:0000313" key="1">
    <source>
        <dbReference type="EMBL" id="KAH9412826.1"/>
    </source>
</evidence>
<gene>
    <name evidence="1" type="ORF">DERP_009808</name>
</gene>
<accession>A0ABQ8IRK6</accession>
<organism evidence="1 2">
    <name type="scientific">Dermatophagoides pteronyssinus</name>
    <name type="common">European house dust mite</name>
    <dbReference type="NCBI Taxonomy" id="6956"/>
    <lineage>
        <taxon>Eukaryota</taxon>
        <taxon>Metazoa</taxon>
        <taxon>Ecdysozoa</taxon>
        <taxon>Arthropoda</taxon>
        <taxon>Chelicerata</taxon>
        <taxon>Arachnida</taxon>
        <taxon>Acari</taxon>
        <taxon>Acariformes</taxon>
        <taxon>Sarcoptiformes</taxon>
        <taxon>Astigmata</taxon>
        <taxon>Psoroptidia</taxon>
        <taxon>Analgoidea</taxon>
        <taxon>Pyroglyphidae</taxon>
        <taxon>Dermatophagoidinae</taxon>
        <taxon>Dermatophagoides</taxon>
    </lineage>
</organism>
<dbReference type="Proteomes" id="UP000887458">
    <property type="component" value="Unassembled WGS sequence"/>
</dbReference>
<comment type="caution">
    <text evidence="1">The sequence shown here is derived from an EMBL/GenBank/DDBJ whole genome shotgun (WGS) entry which is preliminary data.</text>
</comment>
<evidence type="ECO:0000313" key="2">
    <source>
        <dbReference type="Proteomes" id="UP000887458"/>
    </source>
</evidence>